<gene>
    <name evidence="4" type="ORF">ACFFHT_09055</name>
</gene>
<name>A0ABV6HY46_9PAST</name>
<comment type="caution">
    <text evidence="4">The sequence shown here is derived from an EMBL/GenBank/DDBJ whole genome shotgun (WGS) entry which is preliminary data.</text>
</comment>
<protein>
    <submittedName>
        <fullName evidence="4">RAQPRD family integrative conjugative element protein</fullName>
    </submittedName>
</protein>
<dbReference type="NCBIfam" id="TIGR01690">
    <property type="entry name" value="ICE_RAQPRD"/>
    <property type="match status" value="1"/>
</dbReference>
<evidence type="ECO:0000313" key="5">
    <source>
        <dbReference type="Proteomes" id="UP001589769"/>
    </source>
</evidence>
<dbReference type="EMBL" id="JBHLWA010000040">
    <property type="protein sequence ID" value="MFC0323696.1"/>
    <property type="molecule type" value="Genomic_DNA"/>
</dbReference>
<dbReference type="Pfam" id="PF09686">
    <property type="entry name" value="Plasmid_RAQPRD"/>
    <property type="match status" value="1"/>
</dbReference>
<keyword evidence="5" id="KW-1185">Reference proteome</keyword>
<organism evidence="4 5">
    <name type="scientific">Gallibacterium melopsittaci</name>
    <dbReference type="NCBI Taxonomy" id="516063"/>
    <lineage>
        <taxon>Bacteria</taxon>
        <taxon>Pseudomonadati</taxon>
        <taxon>Pseudomonadota</taxon>
        <taxon>Gammaproteobacteria</taxon>
        <taxon>Pasteurellales</taxon>
        <taxon>Pasteurellaceae</taxon>
        <taxon>Gallibacterium</taxon>
    </lineage>
</organism>
<dbReference type="RefSeq" id="WP_382375482.1">
    <property type="nucleotide sequence ID" value="NZ_JBHLWA010000040.1"/>
</dbReference>
<dbReference type="InterPro" id="IPR019110">
    <property type="entry name" value="Uncharacterised_RAQPRD"/>
</dbReference>
<evidence type="ECO:0000256" key="2">
    <source>
        <dbReference type="SAM" id="MobiDB-lite"/>
    </source>
</evidence>
<proteinExistence type="predicted"/>
<feature type="coiled-coil region" evidence="1">
    <location>
        <begin position="21"/>
        <end position="48"/>
    </location>
</feature>
<feature type="signal peptide" evidence="3">
    <location>
        <begin position="1"/>
        <end position="22"/>
    </location>
</feature>
<keyword evidence="3" id="KW-0732">Signal</keyword>
<feature type="chain" id="PRO_5045690843" evidence="3">
    <location>
        <begin position="23"/>
        <end position="107"/>
    </location>
</feature>
<evidence type="ECO:0000313" key="4">
    <source>
        <dbReference type="EMBL" id="MFC0323696.1"/>
    </source>
</evidence>
<reference evidence="4 5" key="1">
    <citation type="submission" date="2024-09" db="EMBL/GenBank/DDBJ databases">
        <authorList>
            <person name="Sun Q."/>
            <person name="Mori K."/>
        </authorList>
    </citation>
    <scope>NUCLEOTIDE SEQUENCE [LARGE SCALE GENOMIC DNA]</scope>
    <source>
        <strain evidence="4 5">CCM 7538</strain>
    </source>
</reference>
<feature type="region of interest" description="Disordered" evidence="2">
    <location>
        <begin position="88"/>
        <end position="107"/>
    </location>
</feature>
<keyword evidence="1" id="KW-0175">Coiled coil</keyword>
<sequence length="107" mass="12341">MLKRYFFLFSLLFVLNPIIAMASEQAELAQAIKQLQSAKQALQRAKALAGTEPQQRIYFHYDQANKDISLVENGIFNYLNYSRAQPRKPSQLQELSGDYLKQSQTVR</sequence>
<evidence type="ECO:0000256" key="3">
    <source>
        <dbReference type="SAM" id="SignalP"/>
    </source>
</evidence>
<evidence type="ECO:0000256" key="1">
    <source>
        <dbReference type="SAM" id="Coils"/>
    </source>
</evidence>
<accession>A0ABV6HY46</accession>
<dbReference type="Proteomes" id="UP001589769">
    <property type="component" value="Unassembled WGS sequence"/>
</dbReference>